<evidence type="ECO:0000313" key="2">
    <source>
        <dbReference type="EMBL" id="TDW74950.1"/>
    </source>
</evidence>
<reference evidence="2 3" key="1">
    <citation type="submission" date="2019-03" db="EMBL/GenBank/DDBJ databases">
        <title>Genomic Encyclopedia of Type Strains, Phase III (KMG-III): the genomes of soil and plant-associated and newly described type strains.</title>
        <authorList>
            <person name="Whitman W."/>
        </authorList>
    </citation>
    <scope>NUCLEOTIDE SEQUENCE [LARGE SCALE GENOMIC DNA]</scope>
    <source>
        <strain evidence="2 3">VKM Ac-2573</strain>
    </source>
</reference>
<keyword evidence="3" id="KW-1185">Reference proteome</keyword>
<name>A0A4R8CF82_9ACTN</name>
<dbReference type="AlphaFoldDB" id="A0A4R8CF82"/>
<dbReference type="Proteomes" id="UP000295146">
    <property type="component" value="Unassembled WGS sequence"/>
</dbReference>
<accession>A0A4R8CF82</accession>
<proteinExistence type="predicted"/>
<organism evidence="2 3">
    <name type="scientific">Kribbella pratensis</name>
    <dbReference type="NCBI Taxonomy" id="2512112"/>
    <lineage>
        <taxon>Bacteria</taxon>
        <taxon>Bacillati</taxon>
        <taxon>Actinomycetota</taxon>
        <taxon>Actinomycetes</taxon>
        <taxon>Propionibacteriales</taxon>
        <taxon>Kribbellaceae</taxon>
        <taxon>Kribbella</taxon>
    </lineage>
</organism>
<evidence type="ECO:0000313" key="3">
    <source>
        <dbReference type="Proteomes" id="UP000295146"/>
    </source>
</evidence>
<dbReference type="EMBL" id="SODP01000001">
    <property type="protein sequence ID" value="TDW74950.1"/>
    <property type="molecule type" value="Genomic_DNA"/>
</dbReference>
<sequence length="80" mass="8652">MSSLLSPRGTRGSGPERQQFDCNPGAAMSPARFGTEIKQVPVDLARPVEVALARSVDQIPGPRAMPGGSRYEVKWDGYLH</sequence>
<protein>
    <submittedName>
        <fullName evidence="2">Uncharacterized protein</fullName>
    </submittedName>
</protein>
<gene>
    <name evidence="2" type="ORF">EV653_0057</name>
</gene>
<evidence type="ECO:0000256" key="1">
    <source>
        <dbReference type="SAM" id="MobiDB-lite"/>
    </source>
</evidence>
<comment type="caution">
    <text evidence="2">The sequence shown here is derived from an EMBL/GenBank/DDBJ whole genome shotgun (WGS) entry which is preliminary data.</text>
</comment>
<feature type="region of interest" description="Disordered" evidence="1">
    <location>
        <begin position="1"/>
        <end position="29"/>
    </location>
</feature>